<dbReference type="Proteomes" id="UP000001554">
    <property type="component" value="Chromosome 4"/>
</dbReference>
<dbReference type="KEGG" id="bfo:118413557"/>
<dbReference type="PANTHER" id="PTHR10877:SF194">
    <property type="entry name" value="LOCATION OF VULVA DEFECTIVE 1"/>
    <property type="match status" value="1"/>
</dbReference>
<organism evidence="10 11">
    <name type="scientific">Branchiostoma floridae</name>
    <name type="common">Florida lancelet</name>
    <name type="synonym">Amphioxus</name>
    <dbReference type="NCBI Taxonomy" id="7739"/>
    <lineage>
        <taxon>Eukaryota</taxon>
        <taxon>Metazoa</taxon>
        <taxon>Chordata</taxon>
        <taxon>Cephalochordata</taxon>
        <taxon>Leptocardii</taxon>
        <taxon>Amphioxiformes</taxon>
        <taxon>Branchiostomatidae</taxon>
        <taxon>Branchiostoma</taxon>
    </lineage>
</organism>
<dbReference type="InterPro" id="IPR002859">
    <property type="entry name" value="PKD/REJ-like"/>
</dbReference>
<feature type="domain" description="REJ" evidence="9">
    <location>
        <begin position="1"/>
        <end position="311"/>
    </location>
</feature>
<dbReference type="GO" id="GO:0016020">
    <property type="term" value="C:membrane"/>
    <property type="evidence" value="ECO:0007669"/>
    <property type="project" value="UniProtKB-SubCell"/>
</dbReference>
<dbReference type="AlphaFoldDB" id="A0A9J7KZQ6"/>
<evidence type="ECO:0000259" key="8">
    <source>
        <dbReference type="PROSITE" id="PS50095"/>
    </source>
</evidence>
<evidence type="ECO:0000256" key="5">
    <source>
        <dbReference type="ARBA" id="ARBA00023136"/>
    </source>
</evidence>
<protein>
    <submittedName>
        <fullName evidence="11">Polycystic kidney disease protein 1-like 2</fullName>
    </submittedName>
</protein>
<name>A0A9J7KZQ6_BRAFL</name>
<evidence type="ECO:0000259" key="9">
    <source>
        <dbReference type="PROSITE" id="PS51111"/>
    </source>
</evidence>
<dbReference type="GeneID" id="118413557"/>
<accession>A0A9J7KZQ6</accession>
<keyword evidence="5 7" id="KW-0472">Membrane</keyword>
<feature type="domain" description="PLAT" evidence="8">
    <location>
        <begin position="604"/>
        <end position="695"/>
    </location>
</feature>
<dbReference type="RefSeq" id="XP_035672975.1">
    <property type="nucleotide sequence ID" value="XM_035817082.1"/>
</dbReference>
<dbReference type="OrthoDB" id="5322100at2759"/>
<reference evidence="10" key="1">
    <citation type="journal article" date="2020" name="Nat. Ecol. Evol.">
        <title>Deeply conserved synteny resolves early events in vertebrate evolution.</title>
        <authorList>
            <person name="Simakov O."/>
            <person name="Marletaz F."/>
            <person name="Yue J.X."/>
            <person name="O'Connell B."/>
            <person name="Jenkins J."/>
            <person name="Brandt A."/>
            <person name="Calef R."/>
            <person name="Tung C.H."/>
            <person name="Huang T.K."/>
            <person name="Schmutz J."/>
            <person name="Satoh N."/>
            <person name="Yu J.K."/>
            <person name="Putnam N.H."/>
            <person name="Green R.E."/>
            <person name="Rokhsar D.S."/>
        </authorList>
    </citation>
    <scope>NUCLEOTIDE SEQUENCE [LARGE SCALE GENOMIC DNA]</scope>
    <source>
        <strain evidence="10">S238N-H82</strain>
    </source>
</reference>
<evidence type="ECO:0000256" key="4">
    <source>
        <dbReference type="ARBA" id="ARBA00022989"/>
    </source>
</evidence>
<proteinExistence type="inferred from homology"/>
<dbReference type="Gene3D" id="2.60.60.20">
    <property type="entry name" value="PLAT/LH2 domain"/>
    <property type="match status" value="1"/>
</dbReference>
<dbReference type="Pfam" id="PF02010">
    <property type="entry name" value="REJ"/>
    <property type="match status" value="1"/>
</dbReference>
<dbReference type="SUPFAM" id="SSF49723">
    <property type="entry name" value="Lipase/lipooxygenase domain (PLAT/LH2 domain)"/>
    <property type="match status" value="1"/>
</dbReference>
<evidence type="ECO:0000313" key="11">
    <source>
        <dbReference type="RefSeq" id="XP_035672975.1"/>
    </source>
</evidence>
<comment type="subcellular location">
    <subcellularLocation>
        <location evidence="1">Membrane</location>
        <topology evidence="1">Multi-pass membrane protein</topology>
    </subcellularLocation>
</comment>
<reference evidence="11" key="2">
    <citation type="submission" date="2025-08" db="UniProtKB">
        <authorList>
            <consortium name="RefSeq"/>
        </authorList>
    </citation>
    <scope>IDENTIFICATION</scope>
    <source>
        <strain evidence="11">S238N-H82</strain>
        <tissue evidence="11">Testes</tissue>
    </source>
</reference>
<dbReference type="InterPro" id="IPR051223">
    <property type="entry name" value="Polycystin"/>
</dbReference>
<dbReference type="InterPro" id="IPR036392">
    <property type="entry name" value="PLAT/LH2_dom_sf"/>
</dbReference>
<dbReference type="InterPro" id="IPR001024">
    <property type="entry name" value="PLAT/LH2_dom"/>
</dbReference>
<evidence type="ECO:0000256" key="1">
    <source>
        <dbReference type="ARBA" id="ARBA00004141"/>
    </source>
</evidence>
<gene>
    <name evidence="11" type="primary">LOC118413557</name>
</gene>
<dbReference type="Pfam" id="PF01825">
    <property type="entry name" value="GPS"/>
    <property type="match status" value="1"/>
</dbReference>
<dbReference type="Gene3D" id="2.60.220.50">
    <property type="match status" value="1"/>
</dbReference>
<feature type="transmembrane region" description="Helical" evidence="7">
    <location>
        <begin position="561"/>
        <end position="580"/>
    </location>
</feature>
<dbReference type="InterPro" id="IPR000203">
    <property type="entry name" value="GPS"/>
</dbReference>
<keyword evidence="3 7" id="KW-0812">Transmembrane</keyword>
<comment type="caution">
    <text evidence="6">Lacks conserved residue(s) required for the propagation of feature annotation.</text>
</comment>
<comment type="similarity">
    <text evidence="2">Belongs to the polycystin family.</text>
</comment>
<dbReference type="PROSITE" id="PS50095">
    <property type="entry name" value="PLAT"/>
    <property type="match status" value="1"/>
</dbReference>
<evidence type="ECO:0000313" key="10">
    <source>
        <dbReference type="Proteomes" id="UP000001554"/>
    </source>
</evidence>
<dbReference type="OMA" id="WPTETEY"/>
<dbReference type="PROSITE" id="PS51111">
    <property type="entry name" value="REJ"/>
    <property type="match status" value="1"/>
</dbReference>
<sequence>MPPQLLPVGQASRDYNVTLHVRVSDAFGATSSVTLYVQVNDLPPEESAAVAGLLTRGENSTLSNLVRTGDVQAVLQLARSVSSVLNAARGNMTAAETESFTKIRTAMVTGLSKFQPRSMSSVNSIAGSLSQATRAPDQLSTETQVVASGVLSNMANFLRSQTREDISTEKVEESAVFIFTASINVMAGSSHAVEKAKHTADAGGNIQNVQHSTTAIFDTMNTMNELLLHGKRPGEKPTVFVQDEFEMSLTKQRCRNMGAQIVSTSGGAGKAGSWFRIPDTSVLFGQACGDSVGSENYQTTLNPFGYASNADMVKSSVAALQFRTDSGALPVHNLTQPIEVVTPRKDGAVAVRTERAATAPIGHNLMTVHKFNVTGEGAVHITLQPDEEGATVHLYLRHLAPPTRSTFNWTFTLPQAPEQLYTIPMDDKKDIRADPYTVHIPEDEIDGWEGECYLGVEYVPKNDSENVPFRDDTDLDIRESNITLNYTIKIFTSKCLFFDVNSHLWKSDGCKVGPLTSESQTHCFCNHLTAFGSDFQFFVAPNSLNIMEALKEFKNIHDNPAVVSTISIIVGIYLLLILWGRKRDMDDTKKMGATILGTSTGGSGLYQIVVFTGTRSNSGTTAKVSLILHGDVGESGPHTLEDSNRLTFARGGVDTFLVTTSLPVGALGHIHVWHDNFGDDPSWYVCDLNKGNIFI</sequence>
<evidence type="ECO:0000256" key="6">
    <source>
        <dbReference type="PROSITE-ProRule" id="PRU00152"/>
    </source>
</evidence>
<evidence type="ECO:0000256" key="2">
    <source>
        <dbReference type="ARBA" id="ARBA00007200"/>
    </source>
</evidence>
<dbReference type="InterPro" id="IPR046338">
    <property type="entry name" value="GAIN_dom_sf"/>
</dbReference>
<keyword evidence="10" id="KW-1185">Reference proteome</keyword>
<keyword evidence="4 7" id="KW-1133">Transmembrane helix</keyword>
<evidence type="ECO:0000256" key="7">
    <source>
        <dbReference type="SAM" id="Phobius"/>
    </source>
</evidence>
<dbReference type="PANTHER" id="PTHR10877">
    <property type="entry name" value="POLYCYSTIN FAMILY MEMBER"/>
    <property type="match status" value="1"/>
</dbReference>
<dbReference type="Pfam" id="PF01477">
    <property type="entry name" value="PLAT"/>
    <property type="match status" value="1"/>
</dbReference>
<evidence type="ECO:0000256" key="3">
    <source>
        <dbReference type="ARBA" id="ARBA00022692"/>
    </source>
</evidence>
<dbReference type="SMART" id="SM00303">
    <property type="entry name" value="GPS"/>
    <property type="match status" value="1"/>
</dbReference>
<dbReference type="InterPro" id="IPR014010">
    <property type="entry name" value="REJ_dom"/>
</dbReference>